<comment type="function">
    <text evidence="1">Subunit of the oligosaccharyl transferase (OST) complex that catalyzes the initial transfer of a defined glycan (Glc(3)Man(9)GlcNAc(2) in eukaryotes) from the lipid carrier dolichol-pyrophosphate to an asparagine residue within an Asn-X-Ser/Thr consensus motif in nascent polypeptide chains, the first step in protein N-glycosylation. N-glycosylation occurs cotranslationally and the complex associates with the Sec61 complex at the channel-forming translocon complex that mediates protein translocation across the endoplasmic reticulum (ER). All subunits are required for a maximal enzyme activity.</text>
</comment>
<comment type="pathway">
    <text evidence="12">Protein modification.</text>
</comment>
<dbReference type="AlphaFoldDB" id="A0A090L849"/>
<dbReference type="OrthoDB" id="67566at2759"/>
<dbReference type="eggNOG" id="KOG2603">
    <property type="taxonomic scope" value="Eukaryota"/>
</dbReference>
<feature type="chain" id="PRO_5015030510" evidence="14">
    <location>
        <begin position="21"/>
        <end position="330"/>
    </location>
</feature>
<dbReference type="GeneID" id="36378286"/>
<evidence type="ECO:0000256" key="3">
    <source>
        <dbReference type="ARBA" id="ARBA00009561"/>
    </source>
</evidence>
<dbReference type="InterPro" id="IPR036249">
    <property type="entry name" value="Thioredoxin-like_sf"/>
</dbReference>
<keyword evidence="11" id="KW-1015">Disulfide bond</keyword>
<dbReference type="SUPFAM" id="SSF52833">
    <property type="entry name" value="Thioredoxin-like"/>
    <property type="match status" value="1"/>
</dbReference>
<dbReference type="EMBL" id="LN609529">
    <property type="protein sequence ID" value="CEF65922.1"/>
    <property type="molecule type" value="Genomic_DNA"/>
</dbReference>
<accession>A0A090L849</accession>
<feature type="transmembrane region" description="Helical" evidence="13">
    <location>
        <begin position="296"/>
        <end position="316"/>
    </location>
</feature>
<keyword evidence="16" id="KW-1185">Reference proteome</keyword>
<evidence type="ECO:0000313" key="18">
    <source>
        <dbReference type="WormBase" id="SRAE_2000059600"/>
    </source>
</evidence>
<dbReference type="Pfam" id="PF04756">
    <property type="entry name" value="OST3_OST6"/>
    <property type="match status" value="1"/>
</dbReference>
<sequence length="330" mass="37457">MFHKIYFTIIGICLAICSRGAQLTLEDKISNLQDSLYRRPMMSLNTEKFKQYVSSSPRNYSIIAMFTALSPQMNCQVCKPAYDEFEILANSYRHQYSEAKKLYFVMVDYADAPEVFASINLNTAPAFIHFPAKRSRKSSDTMDVQSNGFEADILARFVKERTEITINIVRPPNYGAPIMILLFLLMIVSILYIRRDNLDFLYNKSAWGAFCLFLVFAFMSGQMWNHIRGPPFAINNPKTGSATFIHSSTQYQLISETYIVGGLYALVTVGFILLTDAAVDDNEENPKPSPILKRNIVVIIGLVITLVGFSLLLSVFRSKHRGYPYSLLFS</sequence>
<evidence type="ECO:0000256" key="9">
    <source>
        <dbReference type="ARBA" id="ARBA00022989"/>
    </source>
</evidence>
<evidence type="ECO:0000256" key="14">
    <source>
        <dbReference type="SAM" id="SignalP"/>
    </source>
</evidence>
<dbReference type="GO" id="GO:0018279">
    <property type="term" value="P:protein N-linked glycosylation via asparagine"/>
    <property type="evidence" value="ECO:0007669"/>
    <property type="project" value="TreeGrafter"/>
</dbReference>
<evidence type="ECO:0000256" key="6">
    <source>
        <dbReference type="ARBA" id="ARBA00022729"/>
    </source>
</evidence>
<keyword evidence="10 13" id="KW-0472">Membrane</keyword>
<name>A0A090L849_STRRB</name>
<reference evidence="15 16" key="1">
    <citation type="submission" date="2014-09" db="EMBL/GenBank/DDBJ databases">
        <authorList>
            <person name="Martin A.A."/>
        </authorList>
    </citation>
    <scope>NUCLEOTIDE SEQUENCE</scope>
    <source>
        <strain evidence="16">ED321</strain>
        <strain evidence="15">ED321 Heterogonic</strain>
    </source>
</reference>
<dbReference type="RefSeq" id="XP_024505122.1">
    <property type="nucleotide sequence ID" value="XM_024651445.1"/>
</dbReference>
<dbReference type="PANTHER" id="PTHR12692:SF0">
    <property type="entry name" value="GH11935P"/>
    <property type="match status" value="1"/>
</dbReference>
<keyword evidence="8" id="KW-0460">Magnesium</keyword>
<evidence type="ECO:0000313" key="17">
    <source>
        <dbReference type="WBParaSite" id="SRAE_2000059600.1"/>
    </source>
</evidence>
<keyword evidence="4" id="KW-0813">Transport</keyword>
<organism evidence="15">
    <name type="scientific">Strongyloides ratti</name>
    <name type="common">Parasitic roundworm</name>
    <dbReference type="NCBI Taxonomy" id="34506"/>
    <lineage>
        <taxon>Eukaryota</taxon>
        <taxon>Metazoa</taxon>
        <taxon>Ecdysozoa</taxon>
        <taxon>Nematoda</taxon>
        <taxon>Chromadorea</taxon>
        <taxon>Rhabditida</taxon>
        <taxon>Tylenchina</taxon>
        <taxon>Panagrolaimomorpha</taxon>
        <taxon>Strongyloidoidea</taxon>
        <taxon>Strongyloididae</taxon>
        <taxon>Strongyloides</taxon>
    </lineage>
</organism>
<dbReference type="OMA" id="IFQQMNL"/>
<keyword evidence="6 14" id="KW-0732">Signal</keyword>
<protein>
    <submittedName>
        <fullName evidence="15 17">Magnesium transporter protein 1</fullName>
    </submittedName>
</protein>
<dbReference type="PANTHER" id="PTHR12692">
    <property type="entry name" value="DOLICHYL-DIPHOSPHOOLIGOSACCHARIDE--PROTEIN GLYCOSYLTRANSFERASE-RELATED"/>
    <property type="match status" value="1"/>
</dbReference>
<gene>
    <name evidence="15 17 18" type="ORF">SRAE_2000059600</name>
</gene>
<dbReference type="InterPro" id="IPR021149">
    <property type="entry name" value="OligosaccharylTrfase_OST3/OST6"/>
</dbReference>
<keyword evidence="9 13" id="KW-1133">Transmembrane helix</keyword>
<evidence type="ECO:0000256" key="11">
    <source>
        <dbReference type="ARBA" id="ARBA00023157"/>
    </source>
</evidence>
<comment type="subcellular location">
    <subcellularLocation>
        <location evidence="2">Endoplasmic reticulum membrane</location>
        <topology evidence="2">Multi-pass membrane protein</topology>
    </subcellularLocation>
</comment>
<keyword evidence="5 13" id="KW-0812">Transmembrane</keyword>
<evidence type="ECO:0000256" key="8">
    <source>
        <dbReference type="ARBA" id="ARBA00022842"/>
    </source>
</evidence>
<evidence type="ECO:0000256" key="2">
    <source>
        <dbReference type="ARBA" id="ARBA00004477"/>
    </source>
</evidence>
<dbReference type="GO" id="GO:0015693">
    <property type="term" value="P:magnesium ion transport"/>
    <property type="evidence" value="ECO:0007669"/>
    <property type="project" value="UniProtKB-ARBA"/>
</dbReference>
<dbReference type="Proteomes" id="UP000035682">
    <property type="component" value="Unplaced"/>
</dbReference>
<keyword evidence="7" id="KW-0256">Endoplasmic reticulum</keyword>
<dbReference type="FunFam" id="3.40.30.10:FF:000009">
    <property type="entry name" value="Tumor suppressor candidate 3"/>
    <property type="match status" value="1"/>
</dbReference>
<evidence type="ECO:0000256" key="4">
    <source>
        <dbReference type="ARBA" id="ARBA00022448"/>
    </source>
</evidence>
<evidence type="ECO:0000313" key="16">
    <source>
        <dbReference type="Proteomes" id="UP000035682"/>
    </source>
</evidence>
<dbReference type="WormBase" id="SRAE_2000059600">
    <property type="protein sequence ID" value="SRP07487"/>
    <property type="gene ID" value="WBGene00260792"/>
</dbReference>
<evidence type="ECO:0000313" key="15">
    <source>
        <dbReference type="EMBL" id="CEF65922.1"/>
    </source>
</evidence>
<comment type="similarity">
    <text evidence="3">Belongs to the OST3/OST6 family.</text>
</comment>
<evidence type="ECO:0000256" key="12">
    <source>
        <dbReference type="ARBA" id="ARBA00043952"/>
    </source>
</evidence>
<evidence type="ECO:0000256" key="10">
    <source>
        <dbReference type="ARBA" id="ARBA00023136"/>
    </source>
</evidence>
<evidence type="ECO:0000256" key="7">
    <source>
        <dbReference type="ARBA" id="ARBA00022824"/>
    </source>
</evidence>
<dbReference type="STRING" id="34506.A0A090L849"/>
<dbReference type="GO" id="GO:0008250">
    <property type="term" value="C:oligosaccharyltransferase complex"/>
    <property type="evidence" value="ECO:0007669"/>
    <property type="project" value="TreeGrafter"/>
</dbReference>
<evidence type="ECO:0000256" key="1">
    <source>
        <dbReference type="ARBA" id="ARBA00002791"/>
    </source>
</evidence>
<feature type="transmembrane region" description="Helical" evidence="13">
    <location>
        <begin position="257"/>
        <end position="275"/>
    </location>
</feature>
<feature type="transmembrane region" description="Helical" evidence="13">
    <location>
        <begin position="205"/>
        <end position="224"/>
    </location>
</feature>
<reference evidence="17" key="2">
    <citation type="submission" date="2020-12" db="UniProtKB">
        <authorList>
            <consortium name="WormBaseParasite"/>
        </authorList>
    </citation>
    <scope>IDENTIFICATION</scope>
</reference>
<feature type="transmembrane region" description="Helical" evidence="13">
    <location>
        <begin position="174"/>
        <end position="193"/>
    </location>
</feature>
<dbReference type="CTD" id="36378286"/>
<evidence type="ECO:0000256" key="13">
    <source>
        <dbReference type="SAM" id="Phobius"/>
    </source>
</evidence>
<proteinExistence type="inferred from homology"/>
<dbReference type="Gene3D" id="3.40.30.10">
    <property type="entry name" value="Glutaredoxin"/>
    <property type="match status" value="1"/>
</dbReference>
<dbReference type="WBParaSite" id="SRAE_2000059600.1">
    <property type="protein sequence ID" value="SRAE_2000059600.1"/>
    <property type="gene ID" value="WBGene00260792"/>
</dbReference>
<feature type="signal peptide" evidence="14">
    <location>
        <begin position="1"/>
        <end position="20"/>
    </location>
</feature>
<evidence type="ECO:0000256" key="5">
    <source>
        <dbReference type="ARBA" id="ARBA00022692"/>
    </source>
</evidence>